<dbReference type="KEGG" id="pje:CRM71_01870"/>
<keyword evidence="2" id="KW-1185">Reference proteome</keyword>
<proteinExistence type="predicted"/>
<evidence type="ECO:0000313" key="1">
    <source>
        <dbReference type="EMBL" id="SNS08549.1"/>
    </source>
</evidence>
<name>A0A2K9H729_9BACT</name>
<organism evidence="1 2">
    <name type="scientific">Prevotella jejuni</name>
    <dbReference type="NCBI Taxonomy" id="1177574"/>
    <lineage>
        <taxon>Bacteria</taxon>
        <taxon>Pseudomonadati</taxon>
        <taxon>Bacteroidota</taxon>
        <taxon>Bacteroidia</taxon>
        <taxon>Bacteroidales</taxon>
        <taxon>Prevotellaceae</taxon>
        <taxon>Prevotella</taxon>
    </lineage>
</organism>
<protein>
    <submittedName>
        <fullName evidence="1">Uncharacterized protein</fullName>
    </submittedName>
</protein>
<comment type="caution">
    <text evidence="1">The sequence shown here is derived from an EMBL/GenBank/DDBJ whole genome shotgun (WGS) entry which is preliminary data.</text>
</comment>
<dbReference type="EMBL" id="FZNZ01000038">
    <property type="protein sequence ID" value="SNS08549.1"/>
    <property type="molecule type" value="Genomic_DNA"/>
</dbReference>
<accession>A0A2K9H729</accession>
<sequence length="79" mass="9510">MIRGYMNFICDDCNNTFHALNIEYGTTAMSVSMPYPNCNSRHTYLPNWHILGFYPFGNNREVYKRIWRRMDKEESKFDS</sequence>
<reference evidence="1 2" key="1">
    <citation type="submission" date="2017-06" db="EMBL/GenBank/DDBJ databases">
        <authorList>
            <person name="Varghese N."/>
            <person name="Submissions S."/>
        </authorList>
    </citation>
    <scope>NUCLEOTIDE SEQUENCE [LARGE SCALE GENOMIC DNA]</scope>
    <source>
        <strain evidence="1 2">DSM 26989</strain>
    </source>
</reference>
<dbReference type="AlphaFoldDB" id="A0A2K9H729"/>
<dbReference type="Proteomes" id="UP000198427">
    <property type="component" value="Unassembled WGS sequence"/>
</dbReference>
<evidence type="ECO:0000313" key="2">
    <source>
        <dbReference type="Proteomes" id="UP000198427"/>
    </source>
</evidence>
<gene>
    <name evidence="1" type="ORF">SAMN06265364_13810</name>
</gene>